<dbReference type="Pfam" id="PF13975">
    <property type="entry name" value="gag-asp_proteas"/>
    <property type="match status" value="1"/>
</dbReference>
<reference evidence="1 2" key="1">
    <citation type="submission" date="2019-09" db="EMBL/GenBank/DDBJ databases">
        <title>A chromosome-level genome assembly of the Chinese tupelo Nyssa sinensis.</title>
        <authorList>
            <person name="Yang X."/>
            <person name="Kang M."/>
            <person name="Yang Y."/>
            <person name="Xiong H."/>
            <person name="Wang M."/>
            <person name="Zhang Z."/>
            <person name="Wang Z."/>
            <person name="Wu H."/>
            <person name="Ma T."/>
            <person name="Liu J."/>
            <person name="Xi Z."/>
        </authorList>
    </citation>
    <scope>NUCLEOTIDE SEQUENCE [LARGE SCALE GENOMIC DNA]</scope>
    <source>
        <strain evidence="1">J267</strain>
        <tissue evidence="1">Leaf</tissue>
    </source>
</reference>
<dbReference type="EMBL" id="CM018048">
    <property type="protein sequence ID" value="KAA8521015.1"/>
    <property type="molecule type" value="Genomic_DNA"/>
</dbReference>
<dbReference type="Proteomes" id="UP000325577">
    <property type="component" value="Linkage Group LG5"/>
</dbReference>
<dbReference type="CDD" id="cd00303">
    <property type="entry name" value="retropepsin_like"/>
    <property type="match status" value="1"/>
</dbReference>
<dbReference type="AlphaFoldDB" id="A0A5J4ZQP1"/>
<evidence type="ECO:0000313" key="2">
    <source>
        <dbReference type="Proteomes" id="UP000325577"/>
    </source>
</evidence>
<dbReference type="Gene3D" id="2.40.70.10">
    <property type="entry name" value="Acid Proteases"/>
    <property type="match status" value="1"/>
</dbReference>
<dbReference type="InterPro" id="IPR021109">
    <property type="entry name" value="Peptidase_aspartic_dom_sf"/>
</dbReference>
<evidence type="ECO:0008006" key="3">
    <source>
        <dbReference type="Google" id="ProtNLM"/>
    </source>
</evidence>
<gene>
    <name evidence="1" type="ORF">F0562_011697</name>
</gene>
<dbReference type="OrthoDB" id="1934862at2759"/>
<keyword evidence="2" id="KW-1185">Reference proteome</keyword>
<dbReference type="SUPFAM" id="SSF50630">
    <property type="entry name" value="Acid proteases"/>
    <property type="match status" value="1"/>
</dbReference>
<accession>A0A5J4ZQP1</accession>
<organism evidence="1 2">
    <name type="scientific">Nyssa sinensis</name>
    <dbReference type="NCBI Taxonomy" id="561372"/>
    <lineage>
        <taxon>Eukaryota</taxon>
        <taxon>Viridiplantae</taxon>
        <taxon>Streptophyta</taxon>
        <taxon>Embryophyta</taxon>
        <taxon>Tracheophyta</taxon>
        <taxon>Spermatophyta</taxon>
        <taxon>Magnoliopsida</taxon>
        <taxon>eudicotyledons</taxon>
        <taxon>Gunneridae</taxon>
        <taxon>Pentapetalae</taxon>
        <taxon>asterids</taxon>
        <taxon>Cornales</taxon>
        <taxon>Nyssaceae</taxon>
        <taxon>Nyssa</taxon>
    </lineage>
</organism>
<proteinExistence type="predicted"/>
<evidence type="ECO:0000313" key="1">
    <source>
        <dbReference type="EMBL" id="KAA8521015.1"/>
    </source>
</evidence>
<name>A0A5J4ZQP1_9ASTE</name>
<protein>
    <recommendedName>
        <fullName evidence="3">Aspartic peptidase DDI1-type domain-containing protein</fullName>
    </recommendedName>
</protein>
<sequence length="88" mass="9528">MRMTAKIGSHEVIMLVDSGSTHNFVSERIARLLRMPVVPTEPFTVRVANGENMKCQGRVGSGLGDPMARNVGFSNLQLGKTDHGVYVG</sequence>